<evidence type="ECO:0000259" key="1">
    <source>
        <dbReference type="PROSITE" id="PS51186"/>
    </source>
</evidence>
<dbReference type="PROSITE" id="PS51186">
    <property type="entry name" value="GNAT"/>
    <property type="match status" value="1"/>
</dbReference>
<sequence>MIRLANERDAEAILNIDNEITLSKATTKFFISSPSELSYDVNEVKEKIKTSLEKNNLFAVYERDGIVVGFLVFKRYTYNRLHHAGSMGMGIQEEYTNQGIGTQLIEYLIDWAKQQENLEKICLGVVSVNERAINVYKRLGFVEEGRQKNQIKYEDGTYSDDIVMAYILK</sequence>
<organism evidence="2 3">
    <name type="scientific">Planococcus shixiaomingii</name>
    <dbReference type="NCBI Taxonomy" id="3058393"/>
    <lineage>
        <taxon>Bacteria</taxon>
        <taxon>Bacillati</taxon>
        <taxon>Bacillota</taxon>
        <taxon>Bacilli</taxon>
        <taxon>Bacillales</taxon>
        <taxon>Caryophanaceae</taxon>
        <taxon>Planococcus</taxon>
    </lineage>
</organism>
<proteinExistence type="predicted"/>
<dbReference type="Pfam" id="PF00583">
    <property type="entry name" value="Acetyltransf_1"/>
    <property type="match status" value="1"/>
</dbReference>
<reference evidence="2 3" key="1">
    <citation type="submission" date="2023-06" db="EMBL/GenBank/DDBJ databases">
        <title>Novel species in genus Planococcus.</title>
        <authorList>
            <person name="Ning S."/>
        </authorList>
    </citation>
    <scope>NUCLEOTIDE SEQUENCE [LARGE SCALE GENOMIC DNA]</scope>
    <source>
        <strain evidence="2 3">N028</strain>
    </source>
</reference>
<dbReference type="EMBL" id="JAUJWV010000002">
    <property type="protein sequence ID" value="MDN7242924.1"/>
    <property type="molecule type" value="Genomic_DNA"/>
</dbReference>
<dbReference type="InterPro" id="IPR016181">
    <property type="entry name" value="Acyl_CoA_acyltransferase"/>
</dbReference>
<feature type="domain" description="N-acetyltransferase" evidence="1">
    <location>
        <begin position="1"/>
        <end position="169"/>
    </location>
</feature>
<dbReference type="RefSeq" id="WP_301724492.1">
    <property type="nucleotide sequence ID" value="NZ_JAUJWV010000002.1"/>
</dbReference>
<dbReference type="InterPro" id="IPR000182">
    <property type="entry name" value="GNAT_dom"/>
</dbReference>
<evidence type="ECO:0000313" key="2">
    <source>
        <dbReference type="EMBL" id="MDN7242924.1"/>
    </source>
</evidence>
<dbReference type="Proteomes" id="UP001172055">
    <property type="component" value="Unassembled WGS sequence"/>
</dbReference>
<dbReference type="Gene3D" id="3.40.630.30">
    <property type="match status" value="1"/>
</dbReference>
<dbReference type="PANTHER" id="PTHR43415">
    <property type="entry name" value="SPERMIDINE N(1)-ACETYLTRANSFERASE"/>
    <property type="match status" value="1"/>
</dbReference>
<comment type="caution">
    <text evidence="2">The sequence shown here is derived from an EMBL/GenBank/DDBJ whole genome shotgun (WGS) entry which is preliminary data.</text>
</comment>
<dbReference type="CDD" id="cd04301">
    <property type="entry name" value="NAT_SF"/>
    <property type="match status" value="1"/>
</dbReference>
<name>A0ABT8N4W7_9BACL</name>
<dbReference type="SUPFAM" id="SSF55729">
    <property type="entry name" value="Acyl-CoA N-acyltransferases (Nat)"/>
    <property type="match status" value="1"/>
</dbReference>
<accession>A0ABT8N4W7</accession>
<dbReference type="PANTHER" id="PTHR43415:SF3">
    <property type="entry name" value="GNAT-FAMILY ACETYLTRANSFERASE"/>
    <property type="match status" value="1"/>
</dbReference>
<gene>
    <name evidence="2" type="ORF">QWY14_14005</name>
</gene>
<evidence type="ECO:0000313" key="3">
    <source>
        <dbReference type="Proteomes" id="UP001172055"/>
    </source>
</evidence>
<protein>
    <submittedName>
        <fullName evidence="2">GNAT family N-acetyltransferase</fullName>
    </submittedName>
</protein>
<keyword evidence="3" id="KW-1185">Reference proteome</keyword>